<proteinExistence type="predicted"/>
<accession>A0A934SGK6</accession>
<keyword evidence="3" id="KW-1185">Reference proteome</keyword>
<dbReference type="AlphaFoldDB" id="A0A934SGK6"/>
<evidence type="ECO:0000313" key="3">
    <source>
        <dbReference type="Proteomes" id="UP000640485"/>
    </source>
</evidence>
<reference evidence="2" key="1">
    <citation type="submission" date="2021-01" db="EMBL/GenBank/DDBJ databases">
        <title>Paracoccus amoyensis sp. nov., isolated from the surface seawater along the coast of Xiamen Island, China.</title>
        <authorList>
            <person name="Lyu L."/>
        </authorList>
    </citation>
    <scope>NUCLEOTIDE SEQUENCE</scope>
    <source>
        <strain evidence="2">MJ17</strain>
    </source>
</reference>
<keyword evidence="1" id="KW-0472">Membrane</keyword>
<keyword evidence="1" id="KW-1133">Transmembrane helix</keyword>
<dbReference type="Proteomes" id="UP000640485">
    <property type="component" value="Unassembled WGS sequence"/>
</dbReference>
<feature type="transmembrane region" description="Helical" evidence="1">
    <location>
        <begin position="109"/>
        <end position="127"/>
    </location>
</feature>
<keyword evidence="1" id="KW-0812">Transmembrane</keyword>
<protein>
    <recommendedName>
        <fullName evidence="4">Peptidase M48 Ste24p</fullName>
    </recommendedName>
</protein>
<dbReference type="EMBL" id="JAEPRQ010000006">
    <property type="protein sequence ID" value="MBK4217238.1"/>
    <property type="molecule type" value="Genomic_DNA"/>
</dbReference>
<comment type="caution">
    <text evidence="2">The sequence shown here is derived from an EMBL/GenBank/DDBJ whole genome shotgun (WGS) entry which is preliminary data.</text>
</comment>
<organism evidence="2 3">
    <name type="scientific">Paracoccus caeni</name>
    <dbReference type="NCBI Taxonomy" id="657651"/>
    <lineage>
        <taxon>Bacteria</taxon>
        <taxon>Pseudomonadati</taxon>
        <taxon>Pseudomonadota</taxon>
        <taxon>Alphaproteobacteria</taxon>
        <taxon>Rhodobacterales</taxon>
        <taxon>Paracoccaceae</taxon>
        <taxon>Paracoccus</taxon>
    </lineage>
</organism>
<gene>
    <name evidence="2" type="ORF">JJJ17_15005</name>
</gene>
<sequence length="341" mass="36509">MTTALTEFQRLESQGSWRETPDARLREVVVSVGSATLILSDPKSDSPLSHWSLPAVTRLNPGKMPAIYAPGPDATDETVEIDDQLMIDAIERVHRAIESHRAHPGRLRGGMTILAVLAMLAAAIFWLPDAIIRHAAHISPPAQARAVGKAILTDMERSTGAACKRASGQAVLDYLTPRLIGDDAQVHVVPVPISGARRLPGNVYVLGNDLLRAAPGPETAAAHLIAAKLAVEDDTLRLEAMSYAGFLSAMRLMTLGTLSSDAMTGFAEGLLQQPPQRPQDDRLLAELRQRGIAAEPYARSLDPTGQSVLALIEGDPARTGGQLKSLLTAEQWRALQQICAG</sequence>
<evidence type="ECO:0000313" key="2">
    <source>
        <dbReference type="EMBL" id="MBK4217238.1"/>
    </source>
</evidence>
<evidence type="ECO:0008006" key="4">
    <source>
        <dbReference type="Google" id="ProtNLM"/>
    </source>
</evidence>
<name>A0A934SGK6_9RHOB</name>
<dbReference type="RefSeq" id="WP_200687844.1">
    <property type="nucleotide sequence ID" value="NZ_JAEPRQ010000006.1"/>
</dbReference>
<evidence type="ECO:0000256" key="1">
    <source>
        <dbReference type="SAM" id="Phobius"/>
    </source>
</evidence>